<keyword evidence="5" id="KW-1185">Reference proteome</keyword>
<proteinExistence type="predicted"/>
<evidence type="ECO:0000313" key="4">
    <source>
        <dbReference type="EMBL" id="BDY27923.1"/>
    </source>
</evidence>
<dbReference type="AlphaFoldDB" id="A0AAI8TSH0"/>
<evidence type="ECO:0000313" key="6">
    <source>
        <dbReference type="Proteomes" id="UP001241092"/>
    </source>
</evidence>
<dbReference type="InterPro" id="IPR007213">
    <property type="entry name" value="Ppm1/Ppm2/Tcmp"/>
</dbReference>
<dbReference type="PANTHER" id="PTHR43619">
    <property type="entry name" value="S-ADENOSYL-L-METHIONINE-DEPENDENT METHYLTRANSFERASE YKTD-RELATED"/>
    <property type="match status" value="1"/>
</dbReference>
<gene>
    <name evidence="4" type="ORF">hbim_01853</name>
    <name evidence="3" type="ORF">MMAGJ_27620</name>
</gene>
<dbReference type="InterPro" id="IPR016874">
    <property type="entry name" value="TcmP-like"/>
</dbReference>
<dbReference type="EMBL" id="AP027452">
    <property type="protein sequence ID" value="BDY27923.1"/>
    <property type="molecule type" value="Genomic_DNA"/>
</dbReference>
<reference evidence="3" key="2">
    <citation type="submission" date="2020-02" db="EMBL/GenBank/DDBJ databases">
        <authorList>
            <person name="Matsumoto Y."/>
            <person name="Motooka D."/>
            <person name="Nakamura S."/>
        </authorList>
    </citation>
    <scope>NUCLEOTIDE SEQUENCE</scope>
    <source>
        <strain evidence="3">JCM 12375</strain>
    </source>
</reference>
<dbReference type="GO" id="GO:0008168">
    <property type="term" value="F:methyltransferase activity"/>
    <property type="evidence" value="ECO:0007669"/>
    <property type="project" value="UniProtKB-KW"/>
</dbReference>
<dbReference type="PANTHER" id="PTHR43619:SF2">
    <property type="entry name" value="S-ADENOSYL-L-METHIONINE-DEPENDENT METHYLTRANSFERASES SUPERFAMILY PROTEIN"/>
    <property type="match status" value="1"/>
</dbReference>
<name>A0AAI8TSH0_MYCME</name>
<evidence type="ECO:0000256" key="1">
    <source>
        <dbReference type="ARBA" id="ARBA00022603"/>
    </source>
</evidence>
<evidence type="ECO:0000256" key="2">
    <source>
        <dbReference type="ARBA" id="ARBA00022679"/>
    </source>
</evidence>
<evidence type="ECO:0000313" key="5">
    <source>
        <dbReference type="Proteomes" id="UP000465622"/>
    </source>
</evidence>
<dbReference type="EMBL" id="AP022567">
    <property type="protein sequence ID" value="BBX33480.1"/>
    <property type="molecule type" value="Genomic_DNA"/>
</dbReference>
<dbReference type="Gene3D" id="3.40.50.150">
    <property type="entry name" value="Vaccinia Virus protein VP39"/>
    <property type="match status" value="1"/>
</dbReference>
<dbReference type="Pfam" id="PF04072">
    <property type="entry name" value="LCM"/>
    <property type="match status" value="1"/>
</dbReference>
<dbReference type="InterPro" id="IPR029063">
    <property type="entry name" value="SAM-dependent_MTases_sf"/>
</dbReference>
<dbReference type="Proteomes" id="UP001241092">
    <property type="component" value="Chromosome"/>
</dbReference>
<keyword evidence="1 3" id="KW-0489">Methyltransferase</keyword>
<sequence>MPQRYCGASLAGMTDRLKVDLSGAPQTMLATFYAKALDADLPKPILGDQLAKEIAERIDYDWSRTTMTPDRSPAVTTRSAHFDNWTRQFLAAHPEAVVLHLGCGLDGRFFRLRPGPGVQWYDVDYPDVATLREQLYPTAENYHVVSASVTDPAWLADIPTDRPVLAIGEGLTMYLTQADGVALLRRIVDHFGSGELQFDAFNSLGIKTQWSNAVVRRSGATLYWAINKPEDILSAVPGTRLLAWVSPFDTAEFDLVQPAYRILARVMSVLSATKYMAQYHRYAFGRP</sequence>
<keyword evidence="2" id="KW-0808">Transferase</keyword>
<dbReference type="GO" id="GO:0032259">
    <property type="term" value="P:methylation"/>
    <property type="evidence" value="ECO:0007669"/>
    <property type="project" value="UniProtKB-KW"/>
</dbReference>
<dbReference type="Proteomes" id="UP000465622">
    <property type="component" value="Chromosome"/>
</dbReference>
<dbReference type="SUPFAM" id="SSF53335">
    <property type="entry name" value="S-adenosyl-L-methionine-dependent methyltransferases"/>
    <property type="match status" value="1"/>
</dbReference>
<evidence type="ECO:0000313" key="3">
    <source>
        <dbReference type="EMBL" id="BBX33480.1"/>
    </source>
</evidence>
<dbReference type="PIRSF" id="PIRSF028177">
    <property type="entry name" value="Polyketide_synth_Omtfrase_TcmP"/>
    <property type="match status" value="1"/>
</dbReference>
<organism evidence="4 6">
    <name type="scientific">Mycolicibacterium mageritense</name>
    <name type="common">Mycobacterium mageritense</name>
    <dbReference type="NCBI Taxonomy" id="53462"/>
    <lineage>
        <taxon>Bacteria</taxon>
        <taxon>Bacillati</taxon>
        <taxon>Actinomycetota</taxon>
        <taxon>Actinomycetes</taxon>
        <taxon>Mycobacteriales</taxon>
        <taxon>Mycobacteriaceae</taxon>
        <taxon>Mycolicibacterium</taxon>
    </lineage>
</organism>
<protein>
    <submittedName>
        <fullName evidence="3">Polyketide synthesis methyltransferase</fullName>
    </submittedName>
</protein>
<accession>A0AAI8TSH0</accession>
<reference evidence="4" key="3">
    <citation type="submission" date="2023-03" db="EMBL/GenBank/DDBJ databases">
        <title>Draft genome sequence of a Mycolicibacterium mageritense strain H4_3_1 isolated from a hybrid biological-inorganic system reactor.</title>
        <authorList>
            <person name="Feng X."/>
            <person name="Kazama D."/>
            <person name="Sato K."/>
            <person name="Kobayashi H."/>
        </authorList>
    </citation>
    <scope>NUCLEOTIDE SEQUENCE</scope>
    <source>
        <strain evidence="4">H4_3_1</strain>
    </source>
</reference>
<reference evidence="3 5" key="1">
    <citation type="journal article" date="2019" name="Emerg. Microbes Infect.">
        <title>Comprehensive subspecies identification of 175 nontuberculous mycobacteria species based on 7547 genomic profiles.</title>
        <authorList>
            <person name="Matsumoto Y."/>
            <person name="Kinjo T."/>
            <person name="Motooka D."/>
            <person name="Nabeya D."/>
            <person name="Jung N."/>
            <person name="Uechi K."/>
            <person name="Horii T."/>
            <person name="Iida T."/>
            <person name="Fujita J."/>
            <person name="Nakamura S."/>
        </authorList>
    </citation>
    <scope>NUCLEOTIDE SEQUENCE [LARGE SCALE GENOMIC DNA]</scope>
    <source>
        <strain evidence="3 5">JCM 12375</strain>
    </source>
</reference>